<feature type="region of interest" description="Disordered" evidence="2">
    <location>
        <begin position="33"/>
        <end position="83"/>
    </location>
</feature>
<comment type="similarity">
    <text evidence="1">Belongs to the MT-A70-like family.</text>
</comment>
<evidence type="ECO:0000256" key="1">
    <source>
        <dbReference type="PROSITE-ProRule" id="PRU00489"/>
    </source>
</evidence>
<reference evidence="3" key="1">
    <citation type="submission" date="2022-11" db="EMBL/GenBank/DDBJ databases">
        <authorList>
            <person name="Petersen C."/>
        </authorList>
    </citation>
    <scope>NUCLEOTIDE SEQUENCE</scope>
    <source>
        <strain evidence="3">IBT 21917</strain>
    </source>
</reference>
<keyword evidence="4" id="KW-1185">Reference proteome</keyword>
<dbReference type="GO" id="GO:0008168">
    <property type="term" value="F:methyltransferase activity"/>
    <property type="evidence" value="ECO:0007669"/>
    <property type="project" value="InterPro"/>
</dbReference>
<dbReference type="OrthoDB" id="61116at2759"/>
<dbReference type="GO" id="GO:0003676">
    <property type="term" value="F:nucleic acid binding"/>
    <property type="evidence" value="ECO:0007669"/>
    <property type="project" value="InterPro"/>
</dbReference>
<sequence>MDTNSGIGASSILFQNEAKSLFLIDIPHSIALAQDLPPKPTADQDTSSQQKERFLARRKRLLSKPPLEAPYPSSNEPRKEAARAKVLESIPPGERRFHGDFIRPLVNAALHDLHDNYSTRQCQWCLPRYVIDSGEDVGSGARKRKNESLEENESFERPDSSNTAKKSCDSSYNVPPLILSTTSTNTFSSRSDLRGVVKNPSLDSAVLSIKTSQRGDTSGFSEYLVPPKSCFVHCTLPLASATPIDNPIPGITPSQKFNLIVFDPPWPNRSVRRSGHYKTYNYTEMDILTQRLQDILRVHAHDQSSEPSAQTSRHDPPKESQKTIAAIWITNSRNARQAAYAAMLSTGFRVSEEWIWIKTTVDGQPVSPVDGLWKRPYEILVVGKKTVLSQPPVIHSLLSSPPDLDSMGIDPESIKRRVIAAVPDLHSRKPCLKEIFEKLFYMTAPPEERTRQPYTGLEVFARNLTAGWWACGNEVLKFNDRKYWHED</sequence>
<feature type="region of interest" description="Disordered" evidence="2">
    <location>
        <begin position="300"/>
        <end position="321"/>
    </location>
</feature>
<feature type="region of interest" description="Disordered" evidence="2">
    <location>
        <begin position="136"/>
        <end position="170"/>
    </location>
</feature>
<protein>
    <recommendedName>
        <fullName evidence="5">MT-A70 family</fullName>
    </recommendedName>
</protein>
<name>A0A9W9LWN3_9EURO</name>
<evidence type="ECO:0000313" key="4">
    <source>
        <dbReference type="Proteomes" id="UP001146351"/>
    </source>
</evidence>
<reference evidence="3" key="2">
    <citation type="journal article" date="2023" name="IMA Fungus">
        <title>Comparative genomic study of the Penicillium genus elucidates a diverse pangenome and 15 lateral gene transfer events.</title>
        <authorList>
            <person name="Petersen C."/>
            <person name="Sorensen T."/>
            <person name="Nielsen M.R."/>
            <person name="Sondergaard T.E."/>
            <person name="Sorensen J.L."/>
            <person name="Fitzpatrick D.A."/>
            <person name="Frisvad J.C."/>
            <person name="Nielsen K.L."/>
        </authorList>
    </citation>
    <scope>NUCLEOTIDE SEQUENCE</scope>
    <source>
        <strain evidence="3">IBT 21917</strain>
    </source>
</reference>
<dbReference type="AlphaFoldDB" id="A0A9W9LWN3"/>
<evidence type="ECO:0000256" key="2">
    <source>
        <dbReference type="SAM" id="MobiDB-lite"/>
    </source>
</evidence>
<dbReference type="PANTHER" id="PTHR12829">
    <property type="entry name" value="N6-ADENOSINE-METHYLTRANSFERASE"/>
    <property type="match status" value="1"/>
</dbReference>
<feature type="compositionally biased region" description="Polar residues" evidence="2">
    <location>
        <begin position="160"/>
        <end position="170"/>
    </location>
</feature>
<evidence type="ECO:0008006" key="5">
    <source>
        <dbReference type="Google" id="ProtNLM"/>
    </source>
</evidence>
<proteinExistence type="inferred from homology"/>
<accession>A0A9W9LWN3</accession>
<dbReference type="EMBL" id="JAPQKO010000002">
    <property type="protein sequence ID" value="KAJ5179889.1"/>
    <property type="molecule type" value="Genomic_DNA"/>
</dbReference>
<organism evidence="3 4">
    <name type="scientific">Penicillium capsulatum</name>
    <dbReference type="NCBI Taxonomy" id="69766"/>
    <lineage>
        <taxon>Eukaryota</taxon>
        <taxon>Fungi</taxon>
        <taxon>Dikarya</taxon>
        <taxon>Ascomycota</taxon>
        <taxon>Pezizomycotina</taxon>
        <taxon>Eurotiomycetes</taxon>
        <taxon>Eurotiomycetidae</taxon>
        <taxon>Eurotiales</taxon>
        <taxon>Aspergillaceae</taxon>
        <taxon>Penicillium</taxon>
    </lineage>
</organism>
<dbReference type="Proteomes" id="UP001146351">
    <property type="component" value="Unassembled WGS sequence"/>
</dbReference>
<dbReference type="Pfam" id="PF05063">
    <property type="entry name" value="MT-A70"/>
    <property type="match status" value="1"/>
</dbReference>
<feature type="compositionally biased region" description="Basic and acidic residues" evidence="2">
    <location>
        <begin position="312"/>
        <end position="321"/>
    </location>
</feature>
<dbReference type="InterPro" id="IPR002052">
    <property type="entry name" value="DNA_methylase_N6_adenine_CS"/>
</dbReference>
<evidence type="ECO:0000313" key="3">
    <source>
        <dbReference type="EMBL" id="KAJ5179889.1"/>
    </source>
</evidence>
<gene>
    <name evidence="3" type="ORF">N7492_003099</name>
</gene>
<dbReference type="PROSITE" id="PS00092">
    <property type="entry name" value="N6_MTASE"/>
    <property type="match status" value="1"/>
</dbReference>
<dbReference type="PANTHER" id="PTHR12829:SF4">
    <property type="entry name" value="N(6)-ADENINE-SPECIFIC METHYLTRANSFERASE METTL4"/>
    <property type="match status" value="1"/>
</dbReference>
<dbReference type="GO" id="GO:0032259">
    <property type="term" value="P:methylation"/>
    <property type="evidence" value="ECO:0007669"/>
    <property type="project" value="InterPro"/>
</dbReference>
<dbReference type="InterPro" id="IPR007757">
    <property type="entry name" value="MT-A70-like"/>
</dbReference>
<comment type="caution">
    <text evidence="3">The sequence shown here is derived from an EMBL/GenBank/DDBJ whole genome shotgun (WGS) entry which is preliminary data.</text>
</comment>
<dbReference type="GO" id="GO:0005634">
    <property type="term" value="C:nucleus"/>
    <property type="evidence" value="ECO:0007669"/>
    <property type="project" value="TreeGrafter"/>
</dbReference>
<dbReference type="PROSITE" id="PS51143">
    <property type="entry name" value="MT_A70"/>
    <property type="match status" value="1"/>
</dbReference>